<dbReference type="InterPro" id="IPR033731">
    <property type="entry name" value="GlyRS-like_core"/>
</dbReference>
<dbReference type="InterPro" id="IPR036621">
    <property type="entry name" value="Anticodon-bd_dom_sf"/>
</dbReference>
<dbReference type="CDD" id="cd00858">
    <property type="entry name" value="GlyRS_anticodon"/>
    <property type="match status" value="1"/>
</dbReference>
<comment type="caution">
    <text evidence="10">The sequence shown here is derived from an EMBL/GenBank/DDBJ whole genome shotgun (WGS) entry which is preliminary data.</text>
</comment>
<evidence type="ECO:0000313" key="10">
    <source>
        <dbReference type="EMBL" id="OGJ05776.1"/>
    </source>
</evidence>
<dbReference type="GO" id="GO:0070062">
    <property type="term" value="C:extracellular exosome"/>
    <property type="evidence" value="ECO:0007669"/>
    <property type="project" value="UniProtKB-ARBA"/>
</dbReference>
<dbReference type="NCBIfam" id="NF003211">
    <property type="entry name" value="PRK04173.1"/>
    <property type="match status" value="1"/>
</dbReference>
<dbReference type="InterPro" id="IPR002315">
    <property type="entry name" value="tRNA-synt_gly"/>
</dbReference>
<protein>
    <recommendedName>
        <fullName evidence="2">glycine--tRNA ligase</fullName>
        <ecNumber evidence="2">6.1.1.14</ecNumber>
    </recommendedName>
</protein>
<keyword evidence="5" id="KW-0547">Nucleotide-binding</keyword>
<dbReference type="PRINTS" id="PR01043">
    <property type="entry name" value="TRNASYNTHGLY"/>
</dbReference>
<dbReference type="InterPro" id="IPR004154">
    <property type="entry name" value="Anticodon-bd"/>
</dbReference>
<comment type="similarity">
    <text evidence="1">Belongs to the class-II aminoacyl-tRNA synthetase family.</text>
</comment>
<sequence>MSNKNNQDELVSKIISLTKRRGIVFQNSEIYGGIQGFYDYGPIGSLMKKNWKDLWWNENVIRRRDVFGIDGSIITHPKVWEASGHVKNFGDELVECKSCHKRFRPDLIDNAIKCPECNGEFTAPRKYNILFHTEIGVIEGEKIPAYLRGEACQNIYLNFKNIIDTTRTKIPFGIAQIGKAFRNEITPKNFLYRTREFEQWDIQYFVQPDEMDKWFEYWKSRRMDWYSQMFNEPKNLKFRQHKPDELIFYAKKAFDIEYKAPWGWAEMEGIHWRGDYDLTQHSKFSGQDLSYRDPETNEKYLPHIVETSGGVDRSFFFLLLDAYREEKLENGEKRTYLKLHPKISAYKMAIFPLASNKPELIDKAQEIFDQLSLNYSIDWDDSSNIGKKYRRADEIGTPWCLVVDFQTLEDNTVSIRDRDTMKQIRIKSSQVDTWLKKHLN</sequence>
<dbReference type="FunFam" id="3.40.50.800:FF:000002">
    <property type="entry name" value="Glycine--tRNA ligase"/>
    <property type="match status" value="1"/>
</dbReference>
<keyword evidence="7" id="KW-0648">Protein biosynthesis</keyword>
<dbReference type="GO" id="GO:0005737">
    <property type="term" value="C:cytoplasm"/>
    <property type="evidence" value="ECO:0007669"/>
    <property type="project" value="InterPro"/>
</dbReference>
<dbReference type="Gene3D" id="3.30.930.10">
    <property type="entry name" value="Bira Bifunctional Protein, Domain 2"/>
    <property type="match status" value="1"/>
</dbReference>
<organism evidence="10 11">
    <name type="scientific">Candidatus Nomurabacteria bacterium RIFOXYA1_FULL_35_17</name>
    <dbReference type="NCBI Taxonomy" id="1801798"/>
    <lineage>
        <taxon>Bacteria</taxon>
        <taxon>Candidatus Nomuraibacteriota</taxon>
    </lineage>
</organism>
<feature type="domain" description="Aminoacyl-transfer RNA synthetases class-II family profile" evidence="9">
    <location>
        <begin position="8"/>
        <end position="341"/>
    </location>
</feature>
<dbReference type="NCBIfam" id="TIGR00389">
    <property type="entry name" value="glyS_dimeric"/>
    <property type="match status" value="1"/>
</dbReference>
<dbReference type="InterPro" id="IPR045864">
    <property type="entry name" value="aa-tRNA-synth_II/BPL/LPL"/>
</dbReference>
<dbReference type="Pfam" id="PF00587">
    <property type="entry name" value="tRNA-synt_2b"/>
    <property type="match status" value="1"/>
</dbReference>
<evidence type="ECO:0000256" key="4">
    <source>
        <dbReference type="ARBA" id="ARBA00022598"/>
    </source>
</evidence>
<evidence type="ECO:0000256" key="8">
    <source>
        <dbReference type="ARBA" id="ARBA00023146"/>
    </source>
</evidence>
<dbReference type="InterPro" id="IPR027031">
    <property type="entry name" value="Gly-tRNA_synthase/POLG2"/>
</dbReference>
<reference evidence="10 11" key="1">
    <citation type="journal article" date="2016" name="Nat. Commun.">
        <title>Thousands of microbial genomes shed light on interconnected biogeochemical processes in an aquifer system.</title>
        <authorList>
            <person name="Anantharaman K."/>
            <person name="Brown C.T."/>
            <person name="Hug L.A."/>
            <person name="Sharon I."/>
            <person name="Castelle C.J."/>
            <person name="Probst A.J."/>
            <person name="Thomas B.C."/>
            <person name="Singh A."/>
            <person name="Wilkins M.J."/>
            <person name="Karaoz U."/>
            <person name="Brodie E.L."/>
            <person name="Williams K.H."/>
            <person name="Hubbard S.S."/>
            <person name="Banfield J.F."/>
        </authorList>
    </citation>
    <scope>NUCLEOTIDE SEQUENCE [LARGE SCALE GENOMIC DNA]</scope>
</reference>
<proteinExistence type="inferred from homology"/>
<dbReference type="PANTHER" id="PTHR10745">
    <property type="entry name" value="GLYCYL-TRNA SYNTHETASE/DNA POLYMERASE SUBUNIT GAMMA-2"/>
    <property type="match status" value="1"/>
</dbReference>
<keyword evidence="4 10" id="KW-0436">Ligase</keyword>
<evidence type="ECO:0000256" key="3">
    <source>
        <dbReference type="ARBA" id="ARBA00022490"/>
    </source>
</evidence>
<keyword evidence="8" id="KW-0030">Aminoacyl-tRNA synthetase</keyword>
<dbReference type="GO" id="GO:0004820">
    <property type="term" value="F:glycine-tRNA ligase activity"/>
    <property type="evidence" value="ECO:0007669"/>
    <property type="project" value="UniProtKB-EC"/>
</dbReference>
<dbReference type="GO" id="GO:0015966">
    <property type="term" value="P:diadenosine tetraphosphate biosynthetic process"/>
    <property type="evidence" value="ECO:0007669"/>
    <property type="project" value="UniProtKB-ARBA"/>
</dbReference>
<dbReference type="GO" id="GO:0005524">
    <property type="term" value="F:ATP binding"/>
    <property type="evidence" value="ECO:0007669"/>
    <property type="project" value="UniProtKB-KW"/>
</dbReference>
<dbReference type="Gene3D" id="3.40.50.800">
    <property type="entry name" value="Anticodon-binding domain"/>
    <property type="match status" value="1"/>
</dbReference>
<evidence type="ECO:0000256" key="6">
    <source>
        <dbReference type="ARBA" id="ARBA00022840"/>
    </source>
</evidence>
<dbReference type="Proteomes" id="UP000179274">
    <property type="component" value="Unassembled WGS sequence"/>
</dbReference>
<evidence type="ECO:0000313" key="11">
    <source>
        <dbReference type="Proteomes" id="UP000179274"/>
    </source>
</evidence>
<evidence type="ECO:0000256" key="1">
    <source>
        <dbReference type="ARBA" id="ARBA00008226"/>
    </source>
</evidence>
<dbReference type="CDD" id="cd00774">
    <property type="entry name" value="GlyRS-like_core"/>
    <property type="match status" value="1"/>
</dbReference>
<evidence type="ECO:0000256" key="2">
    <source>
        <dbReference type="ARBA" id="ARBA00012829"/>
    </source>
</evidence>
<dbReference type="AlphaFoldDB" id="A0A1F6YHD3"/>
<dbReference type="SUPFAM" id="SSF55681">
    <property type="entry name" value="Class II aaRS and biotin synthetases"/>
    <property type="match status" value="1"/>
</dbReference>
<dbReference type="GO" id="GO:0006426">
    <property type="term" value="P:glycyl-tRNA aminoacylation"/>
    <property type="evidence" value="ECO:0007669"/>
    <property type="project" value="InterPro"/>
</dbReference>
<keyword evidence="6" id="KW-0067">ATP-binding</keyword>
<dbReference type="EMBL" id="MFVW01000033">
    <property type="protein sequence ID" value="OGJ05776.1"/>
    <property type="molecule type" value="Genomic_DNA"/>
</dbReference>
<dbReference type="InterPro" id="IPR006195">
    <property type="entry name" value="aa-tRNA-synth_II"/>
</dbReference>
<evidence type="ECO:0000259" key="9">
    <source>
        <dbReference type="PROSITE" id="PS50862"/>
    </source>
</evidence>
<dbReference type="EC" id="6.1.1.14" evidence="2"/>
<dbReference type="InterPro" id="IPR002314">
    <property type="entry name" value="aa-tRNA-synt_IIb"/>
</dbReference>
<accession>A0A1F6YHD3</accession>
<dbReference type="Pfam" id="PF03129">
    <property type="entry name" value="HGTP_anticodon"/>
    <property type="match status" value="1"/>
</dbReference>
<evidence type="ECO:0000256" key="5">
    <source>
        <dbReference type="ARBA" id="ARBA00022741"/>
    </source>
</evidence>
<dbReference type="PANTHER" id="PTHR10745:SF8">
    <property type="entry name" value="DNA POLYMERASE SUBUNIT GAMMA-2, MITOCHONDRIAL"/>
    <property type="match status" value="1"/>
</dbReference>
<dbReference type="SUPFAM" id="SSF52954">
    <property type="entry name" value="Class II aaRS ABD-related"/>
    <property type="match status" value="1"/>
</dbReference>
<name>A0A1F6YHD3_9BACT</name>
<gene>
    <name evidence="10" type="ORF">A2192_00265</name>
</gene>
<dbReference type="GO" id="GO:1990742">
    <property type="term" value="C:microvesicle"/>
    <property type="evidence" value="ECO:0007669"/>
    <property type="project" value="UniProtKB-ARBA"/>
</dbReference>
<evidence type="ECO:0000256" key="7">
    <source>
        <dbReference type="ARBA" id="ARBA00022917"/>
    </source>
</evidence>
<dbReference type="PROSITE" id="PS50862">
    <property type="entry name" value="AA_TRNA_LIGASE_II"/>
    <property type="match status" value="1"/>
</dbReference>
<keyword evidence="3" id="KW-0963">Cytoplasm</keyword>
<dbReference type="GO" id="GO:0004081">
    <property type="term" value="F:bis(5'-nucleosyl)-tetraphosphatase (asymmetrical) activity"/>
    <property type="evidence" value="ECO:0007669"/>
    <property type="project" value="UniProtKB-ARBA"/>
</dbReference>